<dbReference type="KEGG" id="awo:Awo_c24800"/>
<dbReference type="eggNOG" id="COG1215">
    <property type="taxonomic scope" value="Bacteria"/>
</dbReference>
<dbReference type="InterPro" id="IPR029044">
    <property type="entry name" value="Nucleotide-diphossugar_trans"/>
</dbReference>
<dbReference type="Proteomes" id="UP000007177">
    <property type="component" value="Chromosome"/>
</dbReference>
<dbReference type="EMBL" id="CP002987">
    <property type="protein sequence ID" value="AFA49237.1"/>
    <property type="molecule type" value="Genomic_DNA"/>
</dbReference>
<accession>H6LDS3</accession>
<dbReference type="SUPFAM" id="SSF48452">
    <property type="entry name" value="TPR-like"/>
    <property type="match status" value="1"/>
</dbReference>
<dbReference type="Gene3D" id="3.90.550.10">
    <property type="entry name" value="Spore Coat Polysaccharide Biosynthesis Protein SpsA, Chain A"/>
    <property type="match status" value="1"/>
</dbReference>
<protein>
    <submittedName>
        <fullName evidence="2">Putative glycosyltransferase</fullName>
    </submittedName>
</protein>
<organism evidence="2 3">
    <name type="scientific">Acetobacterium woodii (strain ATCC 29683 / DSM 1030 / JCM 2381 / KCTC 1655 / WB1)</name>
    <dbReference type="NCBI Taxonomy" id="931626"/>
    <lineage>
        <taxon>Bacteria</taxon>
        <taxon>Bacillati</taxon>
        <taxon>Bacillota</taxon>
        <taxon>Clostridia</taxon>
        <taxon>Eubacteriales</taxon>
        <taxon>Eubacteriaceae</taxon>
        <taxon>Acetobacterium</taxon>
    </lineage>
</organism>
<dbReference type="InterPro" id="IPR001173">
    <property type="entry name" value="Glyco_trans_2-like"/>
</dbReference>
<dbReference type="Gene3D" id="1.25.40.10">
    <property type="entry name" value="Tetratricopeptide repeat domain"/>
    <property type="match status" value="1"/>
</dbReference>
<dbReference type="Pfam" id="PF00535">
    <property type="entry name" value="Glycos_transf_2"/>
    <property type="match status" value="1"/>
</dbReference>
<dbReference type="CDD" id="cd00761">
    <property type="entry name" value="Glyco_tranf_GTA_type"/>
    <property type="match status" value="1"/>
</dbReference>
<dbReference type="InterPro" id="IPR019734">
    <property type="entry name" value="TPR_rpt"/>
</dbReference>
<sequence length="409" mass="48416">MAIDEVLIKFEEEINRLLEIGDDLEASEAFDQIERNLYSVKSVILINNRELEKAEELLLEGIEKYGLDFDLNYNLAYLYRLTGRFDEAIKSYAKVKTLTADFDVITGIDEQIVDIEKEHTNEPLVSVCMPVYNDEKHILKAIDSVLKQTYQNFEIIVCDNHSVDKTYEIVEKIIDSRIRLYKNEENIGLLLNSNRAWQKARGKYIVTLHGDDVYHDSYIENVVKIFNSNRKVGIIHFMQEELKKNFFDGLSYYKSDKYYSKIFGCSITPPPTQTAFTKESLLKTNYYEMDYWTAEVRLMMKIASEGYDAYIEGQYLFDRYNGSEKDSSQIDKFVLRFEHLYRLYDDCKKDRKIKHGDFELFKKKLIDSFLLLFQNKDKHKDIDRTFKRNKAQIISNQELSRIIIEYVFR</sequence>
<reference evidence="2 3" key="2">
    <citation type="journal article" date="2012" name="PLoS ONE">
        <title>An ancient pathway combining carbon dioxide fixation with the generation and utilization of a sodium ion gradient for ATP synthesis.</title>
        <authorList>
            <person name="Poehlein A."/>
            <person name="Schmidt S."/>
            <person name="Kaster A.K."/>
            <person name="Goenrich M."/>
            <person name="Vollmers J."/>
            <person name="Thurmer A."/>
            <person name="Bertsch J."/>
            <person name="Schuchmann K."/>
            <person name="Voigt B."/>
            <person name="Hecker M."/>
            <person name="Daniel R."/>
            <person name="Thauer R.K."/>
            <person name="Gottschalk G."/>
            <person name="Muller V."/>
        </authorList>
    </citation>
    <scope>NUCLEOTIDE SEQUENCE [LARGE SCALE GENOMIC DNA]</scope>
    <source>
        <strain evidence="3">ATCC 29683 / DSM 1030 / JCM 2381 / KCTC 1655 / WB1</strain>
    </source>
</reference>
<name>H6LDS3_ACEWD</name>
<keyword evidence="3" id="KW-1185">Reference proteome</keyword>
<dbReference type="GO" id="GO:0016758">
    <property type="term" value="F:hexosyltransferase activity"/>
    <property type="evidence" value="ECO:0007669"/>
    <property type="project" value="UniProtKB-ARBA"/>
</dbReference>
<keyword evidence="2" id="KW-0808">Transferase</keyword>
<dbReference type="RefSeq" id="WP_014356837.1">
    <property type="nucleotide sequence ID" value="NC_016894.1"/>
</dbReference>
<reference evidence="3" key="1">
    <citation type="submission" date="2011-07" db="EMBL/GenBank/DDBJ databases">
        <title>Complete genome sequence of Acetobacterium woodii.</title>
        <authorList>
            <person name="Poehlein A."/>
            <person name="Schmidt S."/>
            <person name="Kaster A.-K."/>
            <person name="Goenrich M."/>
            <person name="Vollmers J."/>
            <person name="Thuermer A."/>
            <person name="Gottschalk G."/>
            <person name="Thauer R.K."/>
            <person name="Daniel R."/>
            <person name="Mueller V."/>
        </authorList>
    </citation>
    <scope>NUCLEOTIDE SEQUENCE [LARGE SCALE GENOMIC DNA]</scope>
    <source>
        <strain evidence="3">ATCC 29683 / DSM 1030 / JCM 2381 / KCTC 1655 / WB1</strain>
    </source>
</reference>
<evidence type="ECO:0000259" key="1">
    <source>
        <dbReference type="Pfam" id="PF00535"/>
    </source>
</evidence>
<dbReference type="STRING" id="931626.Awo_c24800"/>
<dbReference type="Pfam" id="PF13181">
    <property type="entry name" value="TPR_8"/>
    <property type="match status" value="1"/>
</dbReference>
<feature type="domain" description="Glycosyltransferase 2-like" evidence="1">
    <location>
        <begin position="126"/>
        <end position="251"/>
    </location>
</feature>
<dbReference type="OrthoDB" id="1771649at2"/>
<dbReference type="SUPFAM" id="SSF53448">
    <property type="entry name" value="Nucleotide-diphospho-sugar transferases"/>
    <property type="match status" value="1"/>
</dbReference>
<dbReference type="PANTHER" id="PTHR22916:SF3">
    <property type="entry name" value="UDP-GLCNAC:BETAGAL BETA-1,3-N-ACETYLGLUCOSAMINYLTRANSFERASE-LIKE PROTEIN 1"/>
    <property type="match status" value="1"/>
</dbReference>
<dbReference type="InterPro" id="IPR011990">
    <property type="entry name" value="TPR-like_helical_dom_sf"/>
</dbReference>
<dbReference type="AlphaFoldDB" id="H6LDS3"/>
<evidence type="ECO:0000313" key="2">
    <source>
        <dbReference type="EMBL" id="AFA49237.1"/>
    </source>
</evidence>
<evidence type="ECO:0000313" key="3">
    <source>
        <dbReference type="Proteomes" id="UP000007177"/>
    </source>
</evidence>
<dbReference type="HOGENOM" id="CLU_671979_0_0_9"/>
<dbReference type="PANTHER" id="PTHR22916">
    <property type="entry name" value="GLYCOSYLTRANSFERASE"/>
    <property type="match status" value="1"/>
</dbReference>
<gene>
    <name evidence="2" type="ordered locus">Awo_c24800</name>
</gene>
<proteinExistence type="predicted"/>